<gene>
    <name evidence="1" type="ORF">CCAE0312_LOCUS9428</name>
</gene>
<sequence>MVADREVRRAVHTATRGQSWAHETQFFKSETQPQRMQSFAVPDSVPGFTKRRDVWVEAELASRMTLVSKEERWARDVLAIPHNGIRKELVGLYIMLESIYCRSLAISALELEDFFSWFDEFEAYLNEYFRFEDRMLFPLLKSWDVTVSRPYVIQGKSRAEMRLDLASLLTEVAKCSTLALDKHAKADMIDVLYKVGLEIPPLIMEYFRQQETFLPAQIEKQANTERIQVLRRCYWEYVRTCCNPAWTFHLTTRWISDPALLSSLENRFCEDKRPILKMLAKKRLRKEYKRVSQAHISPVQRYLLAVDVNADLPLAYLDY</sequence>
<evidence type="ECO:0008006" key="2">
    <source>
        <dbReference type="Google" id="ProtNLM"/>
    </source>
</evidence>
<dbReference type="EMBL" id="HBGH01017023">
    <property type="protein sequence ID" value="CAD9237329.1"/>
    <property type="molecule type" value="Transcribed_RNA"/>
</dbReference>
<evidence type="ECO:0000313" key="1">
    <source>
        <dbReference type="EMBL" id="CAD9237329.1"/>
    </source>
</evidence>
<organism evidence="1">
    <name type="scientific">Compsopogon caeruleus</name>
    <dbReference type="NCBI Taxonomy" id="31354"/>
    <lineage>
        <taxon>Eukaryota</taxon>
        <taxon>Rhodophyta</taxon>
        <taxon>Compsopogonophyceae</taxon>
        <taxon>Compsopogonales</taxon>
        <taxon>Compsopogonaceae</taxon>
        <taxon>Compsopogon</taxon>
    </lineage>
</organism>
<accession>A0A7S1TJ03</accession>
<reference evidence="1" key="1">
    <citation type="submission" date="2021-01" db="EMBL/GenBank/DDBJ databases">
        <authorList>
            <person name="Corre E."/>
            <person name="Pelletier E."/>
            <person name="Niang G."/>
            <person name="Scheremetjew M."/>
            <person name="Finn R."/>
            <person name="Kale V."/>
            <person name="Holt S."/>
            <person name="Cochrane G."/>
            <person name="Meng A."/>
            <person name="Brown T."/>
            <person name="Cohen L."/>
        </authorList>
    </citation>
    <scope>NUCLEOTIDE SEQUENCE</scope>
    <source>
        <strain evidence="1">SAG 36.94</strain>
    </source>
</reference>
<dbReference type="AlphaFoldDB" id="A0A7S1TJ03"/>
<name>A0A7S1TJ03_9RHOD</name>
<proteinExistence type="predicted"/>
<protein>
    <recommendedName>
        <fullName evidence="2">Hemerythrin-like domain-containing protein</fullName>
    </recommendedName>
</protein>